<dbReference type="SUPFAM" id="SSF53756">
    <property type="entry name" value="UDP-Glycosyltransferase/glycogen phosphorylase"/>
    <property type="match status" value="1"/>
</dbReference>
<dbReference type="InterPro" id="IPR011910">
    <property type="entry name" value="RfaF"/>
</dbReference>
<organism evidence="6 7">
    <name type="scientific">Silvimonas iriomotensis</name>
    <dbReference type="NCBI Taxonomy" id="449662"/>
    <lineage>
        <taxon>Bacteria</taxon>
        <taxon>Pseudomonadati</taxon>
        <taxon>Pseudomonadota</taxon>
        <taxon>Betaproteobacteria</taxon>
        <taxon>Neisseriales</taxon>
        <taxon>Chitinibacteraceae</taxon>
        <taxon>Silvimonas</taxon>
    </lineage>
</organism>
<dbReference type="InterPro" id="IPR051199">
    <property type="entry name" value="LPS_LOS_Heptosyltrfase"/>
</dbReference>
<dbReference type="InterPro" id="IPR002201">
    <property type="entry name" value="Glyco_trans_9"/>
</dbReference>
<evidence type="ECO:0000256" key="4">
    <source>
        <dbReference type="ARBA" id="ARBA00044042"/>
    </source>
</evidence>
<proteinExistence type="inferred from homology"/>
<sequence>MQTNFEHCMNKILIVAPAWVGDAIMAQPLYRRLAERWPGVKIDVLAPPWTRPVHARMPEISETIDNPFGHGSLRLMERMKLGRQLRKRGYDQVIVLPNSLKSALIPWFANIPKRTGWVGEARFILMNDTRTLDPIALPQMVERFAALADAPDVPLARPVPHPRLKIDSAARDAALAKLGLTADKPIVACCPGAEYGPAKRWPANHFADLANHRMSLGEQVWLFGSNKDQEIASEIAALAPGTVNLCGQTSLAEAIDLMSLAQVVVANDSGLMHVAAGLDRPLVAIYGSSSPEFTPPLSNRAEIVTLDLECSPCFERVCPLGHMNCLNQLEAGRANRAINKLLLLGAHT</sequence>
<dbReference type="EC" id="2.4.99.24" evidence="4"/>
<comment type="similarity">
    <text evidence="3">Belongs to the glycosyltransferase 9 family.</text>
</comment>
<protein>
    <recommendedName>
        <fullName evidence="4">lipopolysaccharide heptosyltransferase II</fullName>
        <ecNumber evidence="4">2.4.99.24</ecNumber>
    </recommendedName>
</protein>
<dbReference type="PANTHER" id="PTHR30160:SF7">
    <property type="entry name" value="ADP-HEPTOSE--LPS HEPTOSYLTRANSFERASE 2"/>
    <property type="match status" value="1"/>
</dbReference>
<keyword evidence="1" id="KW-0328">Glycosyltransferase</keyword>
<keyword evidence="2" id="KW-0808">Transferase</keyword>
<dbReference type="EMBL" id="BMLX01000005">
    <property type="protein sequence ID" value="GGP23247.1"/>
    <property type="molecule type" value="Genomic_DNA"/>
</dbReference>
<evidence type="ECO:0000256" key="5">
    <source>
        <dbReference type="ARBA" id="ARBA00047503"/>
    </source>
</evidence>
<dbReference type="Gene3D" id="3.40.50.2000">
    <property type="entry name" value="Glycogen Phosphorylase B"/>
    <property type="match status" value="2"/>
</dbReference>
<gene>
    <name evidence="6" type="primary">waaF</name>
    <name evidence="6" type="ORF">GCM10010970_32470</name>
</gene>
<evidence type="ECO:0000313" key="7">
    <source>
        <dbReference type="Proteomes" id="UP000637267"/>
    </source>
</evidence>
<keyword evidence="7" id="KW-1185">Reference proteome</keyword>
<evidence type="ECO:0000256" key="2">
    <source>
        <dbReference type="ARBA" id="ARBA00022679"/>
    </source>
</evidence>
<dbReference type="Proteomes" id="UP000637267">
    <property type="component" value="Unassembled WGS sequence"/>
</dbReference>
<dbReference type="CDD" id="cd03789">
    <property type="entry name" value="GT9_LPS_heptosyltransferase"/>
    <property type="match status" value="1"/>
</dbReference>
<accession>A0ABQ2PCJ3</accession>
<name>A0ABQ2PCJ3_9NEIS</name>
<comment type="caution">
    <text evidence="6">The sequence shown here is derived from an EMBL/GenBank/DDBJ whole genome shotgun (WGS) entry which is preliminary data.</text>
</comment>
<dbReference type="Pfam" id="PF01075">
    <property type="entry name" value="Glyco_transf_9"/>
    <property type="match status" value="1"/>
</dbReference>
<reference evidence="7" key="1">
    <citation type="journal article" date="2019" name="Int. J. Syst. Evol. Microbiol.">
        <title>The Global Catalogue of Microorganisms (GCM) 10K type strain sequencing project: providing services to taxonomists for standard genome sequencing and annotation.</title>
        <authorList>
            <consortium name="The Broad Institute Genomics Platform"/>
            <consortium name="The Broad Institute Genome Sequencing Center for Infectious Disease"/>
            <person name="Wu L."/>
            <person name="Ma J."/>
        </authorList>
    </citation>
    <scope>NUCLEOTIDE SEQUENCE [LARGE SCALE GENOMIC DNA]</scope>
    <source>
        <strain evidence="7">CGMCC 1.8859</strain>
    </source>
</reference>
<dbReference type="NCBIfam" id="TIGR02195">
    <property type="entry name" value="heptsyl_trn_II"/>
    <property type="match status" value="1"/>
</dbReference>
<comment type="catalytic activity">
    <reaction evidence="5">
        <text>an L-alpha-D-Hep-(1-&gt;5)-[alpha-Kdo-(2-&gt;4)]-alpha-Kdo-(2-&gt;6)-lipid A + ADP-L-glycero-beta-D-manno-heptose = an L-alpha-D-Hep-(1-&gt;3)-L-alpha-D-Hep-(1-&gt;5)-[alpha-Kdo-(2-&gt;4)]-alpha-Kdo-(2-&gt;6)-lipid A + ADP + H(+)</text>
        <dbReference type="Rhea" id="RHEA:74071"/>
        <dbReference type="ChEBI" id="CHEBI:15378"/>
        <dbReference type="ChEBI" id="CHEBI:61506"/>
        <dbReference type="ChEBI" id="CHEBI:193068"/>
        <dbReference type="ChEBI" id="CHEBI:193069"/>
        <dbReference type="ChEBI" id="CHEBI:456216"/>
        <dbReference type="EC" id="2.4.99.24"/>
    </reaction>
</comment>
<evidence type="ECO:0000313" key="6">
    <source>
        <dbReference type="EMBL" id="GGP23247.1"/>
    </source>
</evidence>
<evidence type="ECO:0000256" key="3">
    <source>
        <dbReference type="ARBA" id="ARBA00043995"/>
    </source>
</evidence>
<dbReference type="PANTHER" id="PTHR30160">
    <property type="entry name" value="TETRAACYLDISACCHARIDE 4'-KINASE-RELATED"/>
    <property type="match status" value="1"/>
</dbReference>
<evidence type="ECO:0000256" key="1">
    <source>
        <dbReference type="ARBA" id="ARBA00022676"/>
    </source>
</evidence>